<keyword evidence="2" id="KW-1185">Reference proteome</keyword>
<protein>
    <recommendedName>
        <fullName evidence="3">PEP-CTERM protein-sorting domain-containing protein</fullName>
    </recommendedName>
</protein>
<dbReference type="Proteomes" id="UP000077628">
    <property type="component" value="Unassembled WGS sequence"/>
</dbReference>
<evidence type="ECO:0000313" key="2">
    <source>
        <dbReference type="Proteomes" id="UP000077628"/>
    </source>
</evidence>
<sequence length="209" mass="21373">MLLASLSNAVGAAVLDLSTDGSNPTPLSFSAGDNVVDVKLDPSAGADSRFFRFDIGAGYRLTSIQLQAFTFSQIGGNPTATGVAFFGLKQGTTITPSVVDPSAVDGYALLGAPVGTTPINGVIPTNVGEDVFPSLIATGAFTGTQLPATLGVGSYTVWLRESRTMDTFSLNFKVAAVPLPGAAWSMGSVLLGLVGWGNRRSPRSNSVAA</sequence>
<accession>A0A177NQV4</accession>
<dbReference type="AlphaFoldDB" id="A0A177NQV4"/>
<proteinExistence type="predicted"/>
<gene>
    <name evidence="1" type="ORF">A1355_04315</name>
</gene>
<organism evidence="1 2">
    <name type="scientific">Methylomonas koyamae</name>
    <dbReference type="NCBI Taxonomy" id="702114"/>
    <lineage>
        <taxon>Bacteria</taxon>
        <taxon>Pseudomonadati</taxon>
        <taxon>Pseudomonadota</taxon>
        <taxon>Gammaproteobacteria</taxon>
        <taxon>Methylococcales</taxon>
        <taxon>Methylococcaceae</taxon>
        <taxon>Methylomonas</taxon>
    </lineage>
</organism>
<reference evidence="2" key="1">
    <citation type="submission" date="2016-03" db="EMBL/GenBank/DDBJ databases">
        <authorList>
            <person name="Heylen K."/>
            <person name="De Vos P."/>
            <person name="Vekeman B."/>
        </authorList>
    </citation>
    <scope>NUCLEOTIDE SEQUENCE [LARGE SCALE GENOMIC DNA]</scope>
    <source>
        <strain evidence="2">R-45383</strain>
    </source>
</reference>
<evidence type="ECO:0008006" key="3">
    <source>
        <dbReference type="Google" id="ProtNLM"/>
    </source>
</evidence>
<name>A0A177NQV4_9GAMM</name>
<comment type="caution">
    <text evidence="1">The sequence shown here is derived from an EMBL/GenBank/DDBJ whole genome shotgun (WGS) entry which is preliminary data.</text>
</comment>
<dbReference type="EMBL" id="LUUK01000156">
    <property type="protein sequence ID" value="OAI19579.1"/>
    <property type="molecule type" value="Genomic_DNA"/>
</dbReference>
<evidence type="ECO:0000313" key="1">
    <source>
        <dbReference type="EMBL" id="OAI19579.1"/>
    </source>
</evidence>